<dbReference type="OrthoDB" id="68611at2759"/>
<dbReference type="GO" id="GO:0034220">
    <property type="term" value="P:monoatomic ion transmembrane transport"/>
    <property type="evidence" value="ECO:0007669"/>
    <property type="project" value="UniProtKB-KW"/>
</dbReference>
<evidence type="ECO:0000313" key="10">
    <source>
        <dbReference type="Proteomes" id="UP000694853"/>
    </source>
</evidence>
<dbReference type="GeneID" id="113870173"/>
<organism evidence="10 11">
    <name type="scientific">Abrus precatorius</name>
    <name type="common">Indian licorice</name>
    <name type="synonym">Glycine abrus</name>
    <dbReference type="NCBI Taxonomy" id="3816"/>
    <lineage>
        <taxon>Eukaryota</taxon>
        <taxon>Viridiplantae</taxon>
        <taxon>Streptophyta</taxon>
        <taxon>Embryophyta</taxon>
        <taxon>Tracheophyta</taxon>
        <taxon>Spermatophyta</taxon>
        <taxon>Magnoliopsida</taxon>
        <taxon>eudicotyledons</taxon>
        <taxon>Gunneridae</taxon>
        <taxon>Pentapetalae</taxon>
        <taxon>rosids</taxon>
        <taxon>fabids</taxon>
        <taxon>Fabales</taxon>
        <taxon>Fabaceae</taxon>
        <taxon>Papilionoideae</taxon>
        <taxon>50 kb inversion clade</taxon>
        <taxon>NPAAA clade</taxon>
        <taxon>indigoferoid/millettioid clade</taxon>
        <taxon>Abreae</taxon>
        <taxon>Abrus</taxon>
    </lineage>
</organism>
<feature type="transmembrane region" description="Helical" evidence="9">
    <location>
        <begin position="190"/>
        <end position="212"/>
    </location>
</feature>
<evidence type="ECO:0000256" key="4">
    <source>
        <dbReference type="ARBA" id="ARBA00022692"/>
    </source>
</evidence>
<evidence type="ECO:0000256" key="1">
    <source>
        <dbReference type="ARBA" id="ARBA00004141"/>
    </source>
</evidence>
<dbReference type="PANTHER" id="PTHR31086">
    <property type="entry name" value="ALUMINUM-ACTIVATED MALATE TRANSPORTER 10"/>
    <property type="match status" value="1"/>
</dbReference>
<evidence type="ECO:0000313" key="11">
    <source>
        <dbReference type="RefSeq" id="XP_027362572.1"/>
    </source>
</evidence>
<accession>A0A8B8M4C3</accession>
<keyword evidence="8" id="KW-0407">Ion channel</keyword>
<dbReference type="Proteomes" id="UP000694853">
    <property type="component" value="Unplaced"/>
</dbReference>
<dbReference type="GO" id="GO:0016020">
    <property type="term" value="C:membrane"/>
    <property type="evidence" value="ECO:0007669"/>
    <property type="project" value="UniProtKB-SubCell"/>
</dbReference>
<keyword evidence="7 9" id="KW-0472">Membrane</keyword>
<dbReference type="RefSeq" id="XP_027362572.1">
    <property type="nucleotide sequence ID" value="XM_027506771.1"/>
</dbReference>
<reference evidence="10" key="1">
    <citation type="journal article" date="2019" name="Toxins">
        <title>Detection of Abrin-Like and Prepropulchellin-Like Toxin Genes and Transcripts Using Whole Genome Sequencing and Full-Length Transcript Sequencing of Abrus precatorius.</title>
        <authorList>
            <person name="Hovde B.T."/>
            <person name="Daligault H.E."/>
            <person name="Hanschen E.R."/>
            <person name="Kunde Y.A."/>
            <person name="Johnson M.B."/>
            <person name="Starkenburg S.R."/>
            <person name="Johnson S.L."/>
        </authorList>
    </citation>
    <scope>NUCLEOTIDE SEQUENCE [LARGE SCALE GENOMIC DNA]</scope>
</reference>
<evidence type="ECO:0000256" key="9">
    <source>
        <dbReference type="SAM" id="Phobius"/>
    </source>
</evidence>
<keyword evidence="3" id="KW-0813">Transport</keyword>
<feature type="transmembrane region" description="Helical" evidence="9">
    <location>
        <begin position="160"/>
        <end position="178"/>
    </location>
</feature>
<reference evidence="11" key="2">
    <citation type="submission" date="2025-08" db="UniProtKB">
        <authorList>
            <consortium name="RefSeq"/>
        </authorList>
    </citation>
    <scope>IDENTIFICATION</scope>
    <source>
        <tissue evidence="11">Young leaves</tissue>
    </source>
</reference>
<evidence type="ECO:0000256" key="8">
    <source>
        <dbReference type="ARBA" id="ARBA00023303"/>
    </source>
</evidence>
<feature type="transmembrane region" description="Helical" evidence="9">
    <location>
        <begin position="80"/>
        <end position="100"/>
    </location>
</feature>
<proteinExistence type="inferred from homology"/>
<sequence>MESIEVIIPTSTKPELPETDTKSATTTTSCKAWLQIQNVWEFCKEDTGRVIFALKVGLAVLLVSLLILFGAPYQLFGPNIVWAILTAILVFEYTVGATFNRGFNRALGSLMAGILAIAVAQTAMFSGHVAEPIIIGLSIFIIAVITSFMKMWPSLVEYEYGFRVILLSYCLIIISGYRMGNPIRTMIDRLCSIAIGGTMSVLVNVLIFPIWAGELLHTQLVNNFYSVADSLEECVKKYLEDGSEKSKFTTASIDAFQDEPAYKRCESTLNSGPKLETLANSAKWEPPHGRFLHFSFPWSQYVQVGAVLRHCAYEVMTLHSIVHAEIQAWNASVFRAGFRRSEKTNKNELTAPYKLRVAFGSEILEASNQAAELVRIMGRDISSMKWSMKNSHIKRLHSSTERLQRSMHLHSYLFTTTVESPDYPSRSLAKLLHTLSTTLYPFPDQRVMAEQTECYHESMRKQLRRLYSWPSIKVDVFEEDHSGTGTELLPRNRMRALESTAALSLVNFTSSLVEFVARVDHLVEAVDKLSKMAKFKPNGL</sequence>
<dbReference type="GO" id="GO:0015743">
    <property type="term" value="P:malate transport"/>
    <property type="evidence" value="ECO:0007669"/>
    <property type="project" value="InterPro"/>
</dbReference>
<dbReference type="AlphaFoldDB" id="A0A8B8M4C3"/>
<dbReference type="InterPro" id="IPR020966">
    <property type="entry name" value="ALMT"/>
</dbReference>
<comment type="subcellular location">
    <subcellularLocation>
        <location evidence="1">Membrane</location>
        <topology evidence="1">Multi-pass membrane protein</topology>
    </subcellularLocation>
</comment>
<keyword evidence="4 9" id="KW-0812">Transmembrane</keyword>
<dbReference type="KEGG" id="aprc:113870173"/>
<evidence type="ECO:0000256" key="5">
    <source>
        <dbReference type="ARBA" id="ARBA00022989"/>
    </source>
</evidence>
<name>A0A8B8M4C3_ABRPR</name>
<keyword evidence="10" id="KW-1185">Reference proteome</keyword>
<evidence type="ECO:0000256" key="3">
    <source>
        <dbReference type="ARBA" id="ARBA00022448"/>
    </source>
</evidence>
<keyword evidence="6" id="KW-0406">Ion transport</keyword>
<evidence type="ECO:0000256" key="2">
    <source>
        <dbReference type="ARBA" id="ARBA00007079"/>
    </source>
</evidence>
<evidence type="ECO:0000256" key="6">
    <source>
        <dbReference type="ARBA" id="ARBA00023065"/>
    </source>
</evidence>
<feature type="transmembrane region" description="Helical" evidence="9">
    <location>
        <begin position="133"/>
        <end position="154"/>
    </location>
</feature>
<keyword evidence="5 9" id="KW-1133">Transmembrane helix</keyword>
<dbReference type="Pfam" id="PF11744">
    <property type="entry name" value="ALMT"/>
    <property type="match status" value="1"/>
</dbReference>
<protein>
    <submittedName>
        <fullName evidence="11">Aluminum-activated malate transporter 9-like</fullName>
    </submittedName>
</protein>
<gene>
    <name evidence="11" type="primary">LOC113870173</name>
</gene>
<feature type="transmembrane region" description="Helical" evidence="9">
    <location>
        <begin position="50"/>
        <end position="73"/>
    </location>
</feature>
<evidence type="ECO:0000256" key="7">
    <source>
        <dbReference type="ARBA" id="ARBA00023136"/>
    </source>
</evidence>
<comment type="similarity">
    <text evidence="2">Belongs to the aromatic acid exporter (TC 2.A.85) family.</text>
</comment>